<dbReference type="InParanoid" id="A0A1E7EP93"/>
<feature type="compositionally biased region" description="Polar residues" evidence="1">
    <location>
        <begin position="201"/>
        <end position="210"/>
    </location>
</feature>
<organism evidence="3 4">
    <name type="scientific">Fragilariopsis cylindrus CCMP1102</name>
    <dbReference type="NCBI Taxonomy" id="635003"/>
    <lineage>
        <taxon>Eukaryota</taxon>
        <taxon>Sar</taxon>
        <taxon>Stramenopiles</taxon>
        <taxon>Ochrophyta</taxon>
        <taxon>Bacillariophyta</taxon>
        <taxon>Bacillariophyceae</taxon>
        <taxon>Bacillariophycidae</taxon>
        <taxon>Bacillariales</taxon>
        <taxon>Bacillariaceae</taxon>
        <taxon>Fragilariopsis</taxon>
    </lineage>
</organism>
<dbReference type="EMBL" id="KV784385">
    <property type="protein sequence ID" value="OEU07606.1"/>
    <property type="molecule type" value="Genomic_DNA"/>
</dbReference>
<dbReference type="AlphaFoldDB" id="A0A1E7EP93"/>
<dbReference type="PANTHER" id="PTHR38468:SF1">
    <property type="entry name" value="SLL0939 PROTEIN"/>
    <property type="match status" value="1"/>
</dbReference>
<gene>
    <name evidence="3" type="ORF">FRACYDRAFT_251028</name>
</gene>
<name>A0A1E7EP93_9STRA</name>
<feature type="compositionally biased region" description="Basic residues" evidence="1">
    <location>
        <begin position="215"/>
        <end position="224"/>
    </location>
</feature>
<sequence>MEDVLEEKIGSNDVQHHGQHDGGLQEEILEQALQYMNYFGSIVLIFGVAISFVNFFLLLVQYMTGYSFYIVFAITQKQRSMLTLDRIKLELARMIGFSLLILVAADVLETLLKPSHAYEMDELYKMTLIGGVRTTLAYFLGKEIEEILHHIAAHSGHEEHSPPSSSPAHYNGGDQKIESEQEAEKTTTTTTAKSVTKATIAQKQNENNDSGGPRGKNKRKQKKN</sequence>
<accession>A0A1E7EP93</accession>
<evidence type="ECO:0000313" key="3">
    <source>
        <dbReference type="EMBL" id="OEU07606.1"/>
    </source>
</evidence>
<dbReference type="PANTHER" id="PTHR38468">
    <property type="entry name" value="SLL0939 PROTEIN"/>
    <property type="match status" value="1"/>
</dbReference>
<evidence type="ECO:0000256" key="2">
    <source>
        <dbReference type="SAM" id="Phobius"/>
    </source>
</evidence>
<keyword evidence="2" id="KW-1133">Transmembrane helix</keyword>
<reference evidence="3 4" key="1">
    <citation type="submission" date="2016-09" db="EMBL/GenBank/DDBJ databases">
        <title>Extensive genetic diversity and differential bi-allelic expression allows diatom success in the polar Southern Ocean.</title>
        <authorList>
            <consortium name="DOE Joint Genome Institute"/>
            <person name="Mock T."/>
            <person name="Otillar R.P."/>
            <person name="Strauss J."/>
            <person name="Dupont C."/>
            <person name="Frickenhaus S."/>
            <person name="Maumus F."/>
            <person name="Mcmullan M."/>
            <person name="Sanges R."/>
            <person name="Schmutz J."/>
            <person name="Toseland A."/>
            <person name="Valas R."/>
            <person name="Veluchamy A."/>
            <person name="Ward B.J."/>
            <person name="Allen A."/>
            <person name="Barry K."/>
            <person name="Falciatore A."/>
            <person name="Ferrante M."/>
            <person name="Fortunato A.E."/>
            <person name="Gloeckner G."/>
            <person name="Gruber A."/>
            <person name="Hipkin R."/>
            <person name="Janech M."/>
            <person name="Kroth P."/>
            <person name="Leese F."/>
            <person name="Lindquist E."/>
            <person name="Lyon B.R."/>
            <person name="Martin J."/>
            <person name="Mayer C."/>
            <person name="Parker M."/>
            <person name="Quesneville H."/>
            <person name="Raymond J."/>
            <person name="Uhlig C."/>
            <person name="Valentin K.U."/>
            <person name="Worden A.Z."/>
            <person name="Armbrust E.V."/>
            <person name="Bowler C."/>
            <person name="Green B."/>
            <person name="Moulton V."/>
            <person name="Van Oosterhout C."/>
            <person name="Grigoriev I."/>
        </authorList>
    </citation>
    <scope>NUCLEOTIDE SEQUENCE [LARGE SCALE GENOMIC DNA]</scope>
    <source>
        <strain evidence="3 4">CCMP1102</strain>
    </source>
</reference>
<feature type="transmembrane region" description="Helical" evidence="2">
    <location>
        <begin position="38"/>
        <end position="71"/>
    </location>
</feature>
<protein>
    <submittedName>
        <fullName evidence="3">Uncharacterized protein</fullName>
    </submittedName>
</protein>
<keyword evidence="4" id="KW-1185">Reference proteome</keyword>
<feature type="compositionally biased region" description="Low complexity" evidence="1">
    <location>
        <begin position="186"/>
        <end position="199"/>
    </location>
</feature>
<dbReference type="KEGG" id="fcy:FRACYDRAFT_251028"/>
<keyword evidence="2" id="KW-0812">Transmembrane</keyword>
<dbReference type="InterPro" id="IPR012427">
    <property type="entry name" value="DUF1622"/>
</dbReference>
<proteinExistence type="predicted"/>
<feature type="region of interest" description="Disordered" evidence="1">
    <location>
        <begin position="154"/>
        <end position="224"/>
    </location>
</feature>
<evidence type="ECO:0000256" key="1">
    <source>
        <dbReference type="SAM" id="MobiDB-lite"/>
    </source>
</evidence>
<feature type="compositionally biased region" description="Basic and acidic residues" evidence="1">
    <location>
        <begin position="175"/>
        <end position="185"/>
    </location>
</feature>
<evidence type="ECO:0000313" key="4">
    <source>
        <dbReference type="Proteomes" id="UP000095751"/>
    </source>
</evidence>
<dbReference type="Proteomes" id="UP000095751">
    <property type="component" value="Unassembled WGS sequence"/>
</dbReference>
<keyword evidence="2" id="KW-0472">Membrane</keyword>
<dbReference type="Pfam" id="PF07784">
    <property type="entry name" value="DUF1622"/>
    <property type="match status" value="1"/>
</dbReference>